<evidence type="ECO:0000259" key="3">
    <source>
        <dbReference type="PROSITE" id="PS51667"/>
    </source>
</evidence>
<gene>
    <name evidence="4" type="ORF">RJ641_016147</name>
</gene>
<dbReference type="InterPro" id="IPR014977">
    <property type="entry name" value="WRC_dom"/>
</dbReference>
<keyword evidence="5" id="KW-1185">Reference proteome</keyword>
<keyword evidence="1" id="KW-0539">Nucleus</keyword>
<evidence type="ECO:0000256" key="2">
    <source>
        <dbReference type="PROSITE-ProRule" id="PRU01002"/>
    </source>
</evidence>
<evidence type="ECO:0000256" key="1">
    <source>
        <dbReference type="ARBA" id="ARBA00023242"/>
    </source>
</evidence>
<dbReference type="Proteomes" id="UP001370490">
    <property type="component" value="Unassembled WGS sequence"/>
</dbReference>
<evidence type="ECO:0000313" key="4">
    <source>
        <dbReference type="EMBL" id="KAK6920243.1"/>
    </source>
</evidence>
<comment type="caution">
    <text evidence="4">The sequence shown here is derived from an EMBL/GenBank/DDBJ whole genome shotgun (WGS) entry which is preliminary data.</text>
</comment>
<organism evidence="4 5">
    <name type="scientific">Dillenia turbinata</name>
    <dbReference type="NCBI Taxonomy" id="194707"/>
    <lineage>
        <taxon>Eukaryota</taxon>
        <taxon>Viridiplantae</taxon>
        <taxon>Streptophyta</taxon>
        <taxon>Embryophyta</taxon>
        <taxon>Tracheophyta</taxon>
        <taxon>Spermatophyta</taxon>
        <taxon>Magnoliopsida</taxon>
        <taxon>eudicotyledons</taxon>
        <taxon>Gunneridae</taxon>
        <taxon>Pentapetalae</taxon>
        <taxon>Dilleniales</taxon>
        <taxon>Dilleniaceae</taxon>
        <taxon>Dillenia</taxon>
    </lineage>
</organism>
<evidence type="ECO:0000313" key="5">
    <source>
        <dbReference type="Proteomes" id="UP001370490"/>
    </source>
</evidence>
<dbReference type="PANTHER" id="PTHR44102:SF5">
    <property type="entry name" value="PROTEIN NPG1"/>
    <property type="match status" value="1"/>
</dbReference>
<dbReference type="AlphaFoldDB" id="A0AAN8UNI3"/>
<accession>A0AAN8UNI3</accession>
<dbReference type="PROSITE" id="PS51667">
    <property type="entry name" value="WRC"/>
    <property type="match status" value="1"/>
</dbReference>
<feature type="domain" description="WRC" evidence="3">
    <location>
        <begin position="10"/>
        <end position="55"/>
    </location>
</feature>
<comment type="caution">
    <text evidence="2">Lacks conserved residue(s) required for the propagation of feature annotation.</text>
</comment>
<protein>
    <submittedName>
        <fullName evidence="4">WRC domain</fullName>
    </submittedName>
</protein>
<dbReference type="PANTHER" id="PTHR44102">
    <property type="entry name" value="PROTEIN NPG1"/>
    <property type="match status" value="1"/>
</dbReference>
<dbReference type="Pfam" id="PF08879">
    <property type="entry name" value="WRC"/>
    <property type="match status" value="1"/>
</dbReference>
<reference evidence="4 5" key="1">
    <citation type="submission" date="2023-12" db="EMBL/GenBank/DDBJ databases">
        <title>A high-quality genome assembly for Dillenia turbinata (Dilleniales).</title>
        <authorList>
            <person name="Chanderbali A."/>
        </authorList>
    </citation>
    <scope>NUCLEOTIDE SEQUENCE [LARGE SCALE GENOMIC DNA]</scope>
    <source>
        <strain evidence="4">LSX21</strain>
        <tissue evidence="4">Leaf</tissue>
    </source>
</reference>
<dbReference type="EMBL" id="JBAMMX010000021">
    <property type="protein sequence ID" value="KAK6920243.1"/>
    <property type="molecule type" value="Genomic_DNA"/>
</dbReference>
<dbReference type="InterPro" id="IPR043376">
    <property type="entry name" value="NPG1-like"/>
</dbReference>
<name>A0AAN8UNI3_9MAGN</name>
<sequence length="343" mass="38760">MLVSSSERQVTAECYTRRTDGKKWWCSRAVVPHQKYCKRHMHRGANKPLNDSSNTVTIAFYAAGNTACTLPQLTTTTSLERIPSLWNHGEKLRPSLMLETFKLRPSLLQPPSHPTKALSRRGCSHTGTILPAVQSIDFLILEGMIFKLVSAKAWNGRIKETAQGCKNMLDSEERIFSIGITKGAVDKKCKKTIGYYKEAVAAYNHTLLTQWSLDNENFARMQKGFAIFLLYRGFEVGTPSPAVLVDGLYIHKNKLEETILLLMVLMRKFYLGKIKWDPSIMEHLTFALSVCCQTSLSAKEYEELVPGVIHRIDQCKALSFCHTGAEQNSTALNLLRKSLHKYE</sequence>
<proteinExistence type="predicted"/>